<dbReference type="PROSITE" id="PS01186">
    <property type="entry name" value="EGF_2"/>
    <property type="match status" value="1"/>
</dbReference>
<dbReference type="Pfam" id="PF02333">
    <property type="entry name" value="Phytase"/>
    <property type="match status" value="1"/>
</dbReference>
<feature type="disulfide bond" evidence="3">
    <location>
        <begin position="406"/>
        <end position="416"/>
    </location>
</feature>
<evidence type="ECO:0000256" key="2">
    <source>
        <dbReference type="ARBA" id="ARBA00023157"/>
    </source>
</evidence>
<comment type="caution">
    <text evidence="6">The sequence shown here is derived from an EMBL/GenBank/DDBJ whole genome shotgun (WGS) entry which is preliminary data.</text>
</comment>
<dbReference type="Gene3D" id="2.120.10.30">
    <property type="entry name" value="TolB, C-terminal domain"/>
    <property type="match status" value="2"/>
</dbReference>
<organism evidence="6 7">
    <name type="scientific">Colletotrichum simmondsii</name>
    <dbReference type="NCBI Taxonomy" id="703756"/>
    <lineage>
        <taxon>Eukaryota</taxon>
        <taxon>Fungi</taxon>
        <taxon>Dikarya</taxon>
        <taxon>Ascomycota</taxon>
        <taxon>Pezizomycotina</taxon>
        <taxon>Sordariomycetes</taxon>
        <taxon>Hypocreomycetidae</taxon>
        <taxon>Glomerellales</taxon>
        <taxon>Glomerellaceae</taxon>
        <taxon>Colletotrichum</taxon>
        <taxon>Colletotrichum acutatum species complex</taxon>
    </lineage>
</organism>
<dbReference type="InterPro" id="IPR050969">
    <property type="entry name" value="Dev_Signal_Modulators"/>
</dbReference>
<keyword evidence="3" id="KW-0245">EGF-like domain</keyword>
<dbReference type="InterPro" id="IPR003431">
    <property type="entry name" value="B-propeller_Phytase"/>
</dbReference>
<dbReference type="InterPro" id="IPR011042">
    <property type="entry name" value="6-blade_b-propeller_TolB-like"/>
</dbReference>
<dbReference type="PROSITE" id="PS50026">
    <property type="entry name" value="EGF_3"/>
    <property type="match status" value="1"/>
</dbReference>
<evidence type="ECO:0000259" key="4">
    <source>
        <dbReference type="PROSITE" id="PS50026"/>
    </source>
</evidence>
<gene>
    <name evidence="6" type="ORF">CSIM01_07718</name>
</gene>
<keyword evidence="2 3" id="KW-1015">Disulfide bond</keyword>
<dbReference type="PANTHER" id="PTHR14949:SF56">
    <property type="entry name" value="EGF-LIKE-DOMAIN, MULTIPLE 7"/>
    <property type="match status" value="1"/>
</dbReference>
<dbReference type="Gene3D" id="2.10.25.10">
    <property type="entry name" value="Laminin"/>
    <property type="match status" value="1"/>
</dbReference>
<proteinExistence type="predicted"/>
<protein>
    <submittedName>
        <fullName evidence="6">Phytase</fullName>
    </submittedName>
</protein>
<dbReference type="PANTHER" id="PTHR14949">
    <property type="entry name" value="EGF-LIKE-DOMAIN, MULTIPLE 7, 8"/>
    <property type="match status" value="1"/>
</dbReference>
<dbReference type="GO" id="GO:0016158">
    <property type="term" value="F:inositol hexakisphosphate 3-phosphatase activity"/>
    <property type="evidence" value="ECO:0007669"/>
    <property type="project" value="InterPro"/>
</dbReference>
<evidence type="ECO:0000313" key="6">
    <source>
        <dbReference type="EMBL" id="KXH53680.1"/>
    </source>
</evidence>
<evidence type="ECO:0000313" key="7">
    <source>
        <dbReference type="Proteomes" id="UP000070328"/>
    </source>
</evidence>
<comment type="caution">
    <text evidence="3">Lacks conserved residue(s) required for the propagation of feature annotation.</text>
</comment>
<feature type="disulfide bond" evidence="3">
    <location>
        <begin position="424"/>
        <end position="433"/>
    </location>
</feature>
<dbReference type="EMBL" id="JFBX01000009">
    <property type="protein sequence ID" value="KXH53680.1"/>
    <property type="molecule type" value="Genomic_DNA"/>
</dbReference>
<feature type="domain" description="EGF-like" evidence="4">
    <location>
        <begin position="402"/>
        <end position="434"/>
    </location>
</feature>
<dbReference type="Proteomes" id="UP000070328">
    <property type="component" value="Unassembled WGS sequence"/>
</dbReference>
<keyword evidence="1" id="KW-0732">Signal</keyword>
<dbReference type="Pfam" id="PF21700">
    <property type="entry name" value="EGF_DL_JAG"/>
    <property type="match status" value="1"/>
</dbReference>
<evidence type="ECO:0000256" key="1">
    <source>
        <dbReference type="ARBA" id="ARBA00022729"/>
    </source>
</evidence>
<reference evidence="6 7" key="1">
    <citation type="submission" date="2014-02" db="EMBL/GenBank/DDBJ databases">
        <title>The genome sequence of Colletotrichum simmondsii CBS122122.</title>
        <authorList>
            <person name="Baroncelli R."/>
            <person name="Thon M.R."/>
        </authorList>
    </citation>
    <scope>NUCLEOTIDE SEQUENCE [LARGE SCALE GENOMIC DNA]</scope>
    <source>
        <strain evidence="6 7">CBS122122</strain>
    </source>
</reference>
<dbReference type="InterPro" id="IPR000742">
    <property type="entry name" value="EGF"/>
</dbReference>
<dbReference type="PROSITE" id="PS00022">
    <property type="entry name" value="EGF_1"/>
    <property type="match status" value="1"/>
</dbReference>
<feature type="domain" description="BPP" evidence="5">
    <location>
        <begin position="428"/>
        <end position="767"/>
    </location>
</feature>
<dbReference type="OrthoDB" id="10045365at2759"/>
<dbReference type="SUPFAM" id="SSF50956">
    <property type="entry name" value="Thermostable phytase (3-phytase)"/>
    <property type="match status" value="2"/>
</dbReference>
<dbReference type="AlphaFoldDB" id="A0A135TZU6"/>
<accession>A0A135TZU6</accession>
<keyword evidence="7" id="KW-1185">Reference proteome</keyword>
<evidence type="ECO:0000259" key="5">
    <source>
        <dbReference type="PROSITE" id="PS51662"/>
    </source>
</evidence>
<feature type="domain" description="BPP" evidence="5">
    <location>
        <begin position="44"/>
        <end position="351"/>
    </location>
</feature>
<sequence length="785" mass="84297">MINVLFLLTRRAFSLHVLSCQADLYRLDVTAMGLKYLACAAAIAAVAMHPWLATAADVEANITALTGGELEADWTNIFYSKEKPLLLGNDGGAATGGFHAWDLNSDSPLSEVKSMITGRTKIITTVYNVTGKDYAITIAMPDSIIRVYEMPGFTEIESAQVTMLGDWAAMCSWRTKSLNDYVFLFGKSVVVQYLVRPTKDSIELVEVQSIPVPTEFSGCAVVQSQAKMVVNADDDKDVYVFDLKESTIAPEITKLGEAAEDVTGIATYASNSTGTDYLFVAQESSIAVYKYPFELVGNIKLNGLEDIEVQGLSIYQGSTSKYPSGALGFAVEADNVAGFGVVSLESALDDFGIDANTAYDPRNSTGSRDRSPICDACSSNGYCQENALGCGCFAGFTGDKCDQIQCMKDCSGHGECVGPQQCKCENGWGGLFCSAVLVEASYETDQNGGDGDDPAIWISPQSADKSRIITTTKSTEGAGLGVFDLKGKLLQTLPAAEPNNVDMIYGFQAGYRTVDLAFAACRGDDTLCLFEMTSNGTLKDIPGGIQPVPEDYKVYGSCVYKSPTSGKQYLFVNEKSARYLQYELTSNSNGTLQTTLVRDFTGGSGGQVEGCVTDEENGWIFLGEEPSALWRYGAEPDSSDDDAIQIAFVGDGQTFADVEGVTLVYGVKPDQGYILVSNQGVSSYNVYTRADPHYYVTTFTIPKSSDGQIDAVSNTDGITAVGTHLGKDFPHGLFVTHDDANQLPDGSTSTEASFKLVSLEKILGADVIKALNLLDNVDANWDPRK</sequence>
<dbReference type="PROSITE" id="PS51662">
    <property type="entry name" value="BP_PHYTASE"/>
    <property type="match status" value="2"/>
</dbReference>
<name>A0A135TZU6_9PEZI</name>
<evidence type="ECO:0000256" key="3">
    <source>
        <dbReference type="PROSITE-ProRule" id="PRU00076"/>
    </source>
</evidence>